<dbReference type="EMBL" id="BT132735">
    <property type="protein sequence ID" value="AER42871.1"/>
    <property type="molecule type" value="mRNA"/>
</dbReference>
<name>G7H812_DROME</name>
<evidence type="ECO:0000313" key="1">
    <source>
        <dbReference type="EMBL" id="AER42871.1"/>
    </source>
</evidence>
<protein>
    <submittedName>
        <fullName evidence="1">SD23850p1</fullName>
    </submittedName>
</protein>
<sequence length="79" mass="8934">PSGTQWQKLRSHSTNFTLLMGTALELLGHRNRDGHLSKHRRFATLGRTTRRMRDLALALTWATAVRSKPKITQLAPPGF</sequence>
<organism evidence="1">
    <name type="scientific">Drosophila melanogaster</name>
    <name type="common">Fruit fly</name>
    <dbReference type="NCBI Taxonomy" id="7227"/>
    <lineage>
        <taxon>Eukaryota</taxon>
        <taxon>Metazoa</taxon>
        <taxon>Ecdysozoa</taxon>
        <taxon>Arthropoda</taxon>
        <taxon>Hexapoda</taxon>
        <taxon>Insecta</taxon>
        <taxon>Pterygota</taxon>
        <taxon>Neoptera</taxon>
        <taxon>Endopterygota</taxon>
        <taxon>Diptera</taxon>
        <taxon>Brachycera</taxon>
        <taxon>Muscomorpha</taxon>
        <taxon>Ephydroidea</taxon>
        <taxon>Drosophilidae</taxon>
        <taxon>Drosophila</taxon>
        <taxon>Sophophora</taxon>
    </lineage>
</organism>
<accession>G7H812</accession>
<feature type="non-terminal residue" evidence="1">
    <location>
        <position position="1"/>
    </location>
</feature>
<dbReference type="AlphaFoldDB" id="G7H812"/>
<proteinExistence type="evidence at transcript level"/>
<reference evidence="1" key="1">
    <citation type="submission" date="2011-11" db="EMBL/GenBank/DDBJ databases">
        <authorList>
            <person name="Carlson J."/>
            <person name="Booth B."/>
            <person name="Frise E."/>
            <person name="Park S."/>
            <person name="Wan K."/>
            <person name="Yu C."/>
            <person name="Celniker S."/>
        </authorList>
    </citation>
    <scope>NUCLEOTIDE SEQUENCE</scope>
</reference>